<dbReference type="AlphaFoldDB" id="S9SP13"/>
<name>S9SP13_PAEAL</name>
<evidence type="ECO:0008006" key="5">
    <source>
        <dbReference type="Google" id="ProtNLM"/>
    </source>
</evidence>
<dbReference type="RefSeq" id="WP_021259298.1">
    <property type="nucleotide sequence ID" value="NZ_ATMT01000035.1"/>
</dbReference>
<dbReference type="PATRIC" id="fig|1117108.3.peg.1945"/>
<organism evidence="3 4">
    <name type="scientific">Paenibacillus alvei TS-15</name>
    <dbReference type="NCBI Taxonomy" id="1117108"/>
    <lineage>
        <taxon>Bacteria</taxon>
        <taxon>Bacillati</taxon>
        <taxon>Bacillota</taxon>
        <taxon>Bacilli</taxon>
        <taxon>Bacillales</taxon>
        <taxon>Paenibacillaceae</taxon>
        <taxon>Paenibacillus</taxon>
    </lineage>
</organism>
<evidence type="ECO:0000256" key="1">
    <source>
        <dbReference type="SAM" id="MobiDB-lite"/>
    </source>
</evidence>
<dbReference type="EMBL" id="ATMT01000035">
    <property type="protein sequence ID" value="EPY07502.1"/>
    <property type="molecule type" value="Genomic_DNA"/>
</dbReference>
<dbReference type="Proteomes" id="UP000015344">
    <property type="component" value="Unassembled WGS sequence"/>
</dbReference>
<gene>
    <name evidence="3" type="ORF">PAALTS15_09334</name>
</gene>
<reference evidence="3 4" key="1">
    <citation type="submission" date="2013-05" db="EMBL/GenBank/DDBJ databases">
        <authorList>
            <person name="Strain E.A."/>
            <person name="Brown E."/>
            <person name="Allard M.W."/>
            <person name="Luo Y.L."/>
        </authorList>
    </citation>
    <scope>NUCLEOTIDE SEQUENCE [LARGE SCALE GENOMIC DNA]</scope>
    <source>
        <strain evidence="3 4">TS-15</strain>
    </source>
</reference>
<evidence type="ECO:0000313" key="4">
    <source>
        <dbReference type="Proteomes" id="UP000015344"/>
    </source>
</evidence>
<feature type="region of interest" description="Disordered" evidence="1">
    <location>
        <begin position="35"/>
        <end position="70"/>
    </location>
</feature>
<feature type="signal peptide" evidence="2">
    <location>
        <begin position="1"/>
        <end position="24"/>
    </location>
</feature>
<feature type="compositionally biased region" description="Basic and acidic residues" evidence="1">
    <location>
        <begin position="42"/>
        <end position="55"/>
    </location>
</feature>
<feature type="chain" id="PRO_5004569754" description="Lipoprotein" evidence="2">
    <location>
        <begin position="25"/>
        <end position="141"/>
    </location>
</feature>
<protein>
    <recommendedName>
        <fullName evidence="5">Lipoprotein</fullName>
    </recommendedName>
</protein>
<evidence type="ECO:0000313" key="3">
    <source>
        <dbReference type="EMBL" id="EPY07502.1"/>
    </source>
</evidence>
<sequence>MMFRIIIILITAATLITACNSNEAAKDNREVIIENQESVTTDGKHGDQQNEKKFEQAPNQSNESEDHKKWASLPEYNKIVEQIGSEDYEFETETDNKGKRVLLIADKDGNKQYKTIYIKNTKRLKIIKIKGEGLLFNGILD</sequence>
<keyword evidence="2" id="KW-0732">Signal</keyword>
<evidence type="ECO:0000256" key="2">
    <source>
        <dbReference type="SAM" id="SignalP"/>
    </source>
</evidence>
<accession>S9SP13</accession>
<dbReference type="eggNOG" id="COG3212">
    <property type="taxonomic scope" value="Bacteria"/>
</dbReference>
<proteinExistence type="predicted"/>
<comment type="caution">
    <text evidence="3">The sequence shown here is derived from an EMBL/GenBank/DDBJ whole genome shotgun (WGS) entry which is preliminary data.</text>
</comment>
<dbReference type="PROSITE" id="PS51257">
    <property type="entry name" value="PROKAR_LIPOPROTEIN"/>
    <property type="match status" value="1"/>
</dbReference>